<evidence type="ECO:0000256" key="4">
    <source>
        <dbReference type="ARBA" id="ARBA00022691"/>
    </source>
</evidence>
<organism evidence="6 7">
    <name type="scientific">Pseudarthrobacter chlorophenolicus (strain ATCC 700700 / DSM 12829 / CIP 107037 / JCM 12360 / KCTC 9906 / NCIMB 13794 / A6)</name>
    <name type="common">Arthrobacter chlorophenolicus</name>
    <dbReference type="NCBI Taxonomy" id="452863"/>
    <lineage>
        <taxon>Bacteria</taxon>
        <taxon>Bacillati</taxon>
        <taxon>Actinomycetota</taxon>
        <taxon>Actinomycetes</taxon>
        <taxon>Micrococcales</taxon>
        <taxon>Micrococcaceae</taxon>
        <taxon>Pseudarthrobacter</taxon>
    </lineage>
</organism>
<dbReference type="Gene3D" id="3.40.50.150">
    <property type="entry name" value="Vaccinia Virus protein VP39"/>
    <property type="match status" value="1"/>
</dbReference>
<dbReference type="GO" id="GO:0008170">
    <property type="term" value="F:N-methyltransferase activity"/>
    <property type="evidence" value="ECO:0007669"/>
    <property type="project" value="InterPro"/>
</dbReference>
<dbReference type="SUPFAM" id="SSF53335">
    <property type="entry name" value="S-adenosyl-L-methionine-dependent methyltransferases"/>
    <property type="match status" value="1"/>
</dbReference>
<evidence type="ECO:0000256" key="1">
    <source>
        <dbReference type="ARBA" id="ARBA00006594"/>
    </source>
</evidence>
<evidence type="ECO:0000313" key="6">
    <source>
        <dbReference type="EMBL" id="ACL41993.1"/>
    </source>
</evidence>
<dbReference type="InterPro" id="IPR029063">
    <property type="entry name" value="SAM-dependent_MTases_sf"/>
</dbReference>
<dbReference type="REBASE" id="19861">
    <property type="entry name" value="M.AchA6ORF4042P"/>
</dbReference>
<keyword evidence="7" id="KW-1185">Reference proteome</keyword>
<evidence type="ECO:0000256" key="2">
    <source>
        <dbReference type="ARBA" id="ARBA00022603"/>
    </source>
</evidence>
<gene>
    <name evidence="6" type="ordered locus">Achl_4042</name>
</gene>
<accession>B8HHU6</accession>
<keyword evidence="6" id="KW-0614">Plasmid</keyword>
<reference evidence="6" key="1">
    <citation type="submission" date="2009-01" db="EMBL/GenBank/DDBJ databases">
        <title>Complete sequence of plasmid1 of Arthrobacter chlorophenolicus A6.</title>
        <authorList>
            <consortium name="US DOE Joint Genome Institute"/>
            <person name="Lucas S."/>
            <person name="Copeland A."/>
            <person name="Lapidus A."/>
            <person name="Glavina del Rio T."/>
            <person name="Tice H."/>
            <person name="Bruce D."/>
            <person name="Goodwin L."/>
            <person name="Pitluck S."/>
            <person name="Goltsman E."/>
            <person name="Clum A."/>
            <person name="Larimer F."/>
            <person name="Land M."/>
            <person name="Hauser L."/>
            <person name="Kyrpides N."/>
            <person name="Mikhailova N."/>
            <person name="Jansson J."/>
            <person name="Richardson P."/>
        </authorList>
    </citation>
    <scope>NUCLEOTIDE SEQUENCE [LARGE SCALE GENOMIC DNA]</scope>
    <source>
        <strain evidence="6">A6</strain>
        <plasmid evidence="6">pACHL01</plasmid>
    </source>
</reference>
<keyword evidence="2 6" id="KW-0489">Methyltransferase</keyword>
<keyword evidence="4" id="KW-0949">S-adenosyl-L-methionine</keyword>
<comment type="similarity">
    <text evidence="1">Belongs to the N(4)/N(6)-methyltransferase family.</text>
</comment>
<dbReference type="AlphaFoldDB" id="B8HHU6"/>
<geneLocation type="plasmid" evidence="6 7">
    <name>pACHL01</name>
</geneLocation>
<sequence>MFPGVSIQTNTAESEALSAAHMAGMTAQQIASVPAGAETTSSLDRYLVEIADPVLRENLAREIGGMQRQFGLVFERHHPEGIRLPKHAVKRGSKVVISTVNGKPNKDSAFYRVHKLNRDESTALLVDAEGNEAIHPIESLTVAKEFGDIGYPGLRKLSEIRNGDPDAPVHTVINGENYHALEALQYTHAGKIDLIYIDPPYNTGNADWKYNDRYVDSKDGYRHSKWLSFMEKRLLIAKTLLKPTGVIVMAIGDDEHHRLRSLSDQIIGEENFISSVVWSGGRKNDSRFISNSADYMLVYARSRETLVSQDVRWRELKPGVIEALEAAASIWTAAGRDHAEATKQWRAWMKKFKASGAATDAVTRFTTLDSSGRPIRTDGNISWPGGGGPRYDVLHPVTGEPCVVPSRGWMFADPSRMAEEIASGRIYFGPDHTTQPSGLTRLEDMDSQVAESVFQRDRNVAARDLAEVLGDKRFPFPKDRTVLSRWIGLIAPKDAVVLDFFGGSGTTAEAVIRLNAEDGGTRQTILVTNNELSKADDTKLRKAGHKPGDDEYEALGVFHHVTKPRLETVVTGVREDGSIYSEGLAANVAFFELTYLDEPEIVTGHAFNDLAGLFWLKAGGVGGTVELTPGAKADGFALSESGRTAVLFTPGRAKALAEKLHVTEHTISHLFIVTDSEAQGDEAATHFPGGITVERIYGSYLEAFQVNRKD</sequence>
<dbReference type="PRINTS" id="PR00506">
    <property type="entry name" value="D21N6MTFRASE"/>
</dbReference>
<keyword evidence="3" id="KW-0808">Transferase</keyword>
<dbReference type="InterPro" id="IPR002295">
    <property type="entry name" value="N4/N6-MTase_EcoPI_Mod-like"/>
</dbReference>
<name>B8HHU6_PSECP</name>
<protein>
    <submittedName>
        <fullName evidence="6">DNA methylase N-4/N-6 domain protein</fullName>
    </submittedName>
</protein>
<dbReference type="KEGG" id="ach:Achl_4042"/>
<dbReference type="GO" id="GO:0003677">
    <property type="term" value="F:DNA binding"/>
    <property type="evidence" value="ECO:0007669"/>
    <property type="project" value="InterPro"/>
</dbReference>
<dbReference type="GO" id="GO:0032259">
    <property type="term" value="P:methylation"/>
    <property type="evidence" value="ECO:0007669"/>
    <property type="project" value="UniProtKB-KW"/>
</dbReference>
<evidence type="ECO:0000313" key="7">
    <source>
        <dbReference type="Proteomes" id="UP000002505"/>
    </source>
</evidence>
<dbReference type="PROSITE" id="PS00092">
    <property type="entry name" value="N6_MTASE"/>
    <property type="match status" value="1"/>
</dbReference>
<dbReference type="Proteomes" id="UP000002505">
    <property type="component" value="Plasmid pACHL01"/>
</dbReference>
<dbReference type="EMBL" id="CP001342">
    <property type="protein sequence ID" value="ACL41993.1"/>
    <property type="molecule type" value="Genomic_DNA"/>
</dbReference>
<feature type="domain" description="DNA methylase N-4/N-6" evidence="5">
    <location>
        <begin position="192"/>
        <end position="516"/>
    </location>
</feature>
<dbReference type="InterPro" id="IPR002941">
    <property type="entry name" value="DNA_methylase_N4/N6"/>
</dbReference>
<evidence type="ECO:0000259" key="5">
    <source>
        <dbReference type="Pfam" id="PF01555"/>
    </source>
</evidence>
<dbReference type="HOGENOM" id="CLU_389203_0_0_11"/>
<dbReference type="InterPro" id="IPR002052">
    <property type="entry name" value="DNA_methylase_N6_adenine_CS"/>
</dbReference>
<evidence type="ECO:0000256" key="3">
    <source>
        <dbReference type="ARBA" id="ARBA00022679"/>
    </source>
</evidence>
<proteinExistence type="inferred from homology"/>
<dbReference type="Pfam" id="PF01555">
    <property type="entry name" value="N6_N4_Mtase"/>
    <property type="match status" value="1"/>
</dbReference>